<keyword evidence="3 6" id="KW-0812">Transmembrane</keyword>
<keyword evidence="2" id="KW-1003">Cell membrane</keyword>
<evidence type="ECO:0000256" key="6">
    <source>
        <dbReference type="SAM" id="Phobius"/>
    </source>
</evidence>
<protein>
    <submittedName>
        <fullName evidence="7">Polysaccharide biosynthesis protein</fullName>
    </submittedName>
</protein>
<proteinExistence type="predicted"/>
<feature type="transmembrane region" description="Helical" evidence="6">
    <location>
        <begin position="43"/>
        <end position="65"/>
    </location>
</feature>
<dbReference type="Pfam" id="PF01943">
    <property type="entry name" value="Polysacc_synt"/>
    <property type="match status" value="1"/>
</dbReference>
<name>A0A412IK01_9BACE</name>
<feature type="transmembrane region" description="Helical" evidence="6">
    <location>
        <begin position="462"/>
        <end position="485"/>
    </location>
</feature>
<keyword evidence="5 6" id="KW-0472">Membrane</keyword>
<feature type="transmembrane region" description="Helical" evidence="6">
    <location>
        <begin position="85"/>
        <end position="113"/>
    </location>
</feature>
<dbReference type="PANTHER" id="PTHR30250:SF26">
    <property type="entry name" value="PSMA PROTEIN"/>
    <property type="match status" value="1"/>
</dbReference>
<feature type="transmembrane region" description="Helical" evidence="6">
    <location>
        <begin position="159"/>
        <end position="180"/>
    </location>
</feature>
<evidence type="ECO:0000256" key="1">
    <source>
        <dbReference type="ARBA" id="ARBA00004651"/>
    </source>
</evidence>
<gene>
    <name evidence="7" type="ORF">DWX97_09105</name>
</gene>
<dbReference type="AlphaFoldDB" id="A0A412IK01"/>
<feature type="transmembrane region" description="Helical" evidence="6">
    <location>
        <begin position="186"/>
        <end position="203"/>
    </location>
</feature>
<evidence type="ECO:0000313" key="7">
    <source>
        <dbReference type="EMBL" id="RGS37877.1"/>
    </source>
</evidence>
<comment type="caution">
    <text evidence="7">The sequence shown here is derived from an EMBL/GenBank/DDBJ whole genome shotgun (WGS) entry which is preliminary data.</text>
</comment>
<evidence type="ECO:0000256" key="2">
    <source>
        <dbReference type="ARBA" id="ARBA00022475"/>
    </source>
</evidence>
<accession>A0A412IK01</accession>
<dbReference type="PANTHER" id="PTHR30250">
    <property type="entry name" value="PST FAMILY PREDICTED COLANIC ACID TRANSPORTER"/>
    <property type="match status" value="1"/>
</dbReference>
<dbReference type="GO" id="GO:0005886">
    <property type="term" value="C:plasma membrane"/>
    <property type="evidence" value="ECO:0007669"/>
    <property type="project" value="UniProtKB-SubCell"/>
</dbReference>
<evidence type="ECO:0000256" key="4">
    <source>
        <dbReference type="ARBA" id="ARBA00022989"/>
    </source>
</evidence>
<dbReference type="InterPro" id="IPR002797">
    <property type="entry name" value="Polysacc_synth"/>
</dbReference>
<feature type="transmembrane region" description="Helical" evidence="6">
    <location>
        <begin position="12"/>
        <end position="31"/>
    </location>
</feature>
<feature type="transmembrane region" description="Helical" evidence="6">
    <location>
        <begin position="335"/>
        <end position="356"/>
    </location>
</feature>
<sequence length="505" mass="57800">MTTTNSKRIAKNTFFMYVRMILNVILALYTSKLLLKYLGVSDFGIYNLVGSVIAAVSMLQTFFSYATQRFFNFEMGKGNHEKMKIIFNMSLYVNILISFIFVIMIEIFGYWFLTYYVNVPADRILAAQWVLQLSIISAVILILTTPYDAIIIAYEKLNFYALVSVLKTLLCLLVIFLTPYLGDDKLIAYAFLILVVQLLIRIINSIYCSNNFNECKYIFCWDKTVFKEMLSFAGWQLLGTSSYNITQNGINVLFNIFAGTTANAARGIAYQVNAAVFQLTNNVNVAITPFCIRSYAEGNMQKVFNMFYFSSKIFLLITFCISIPFLLLTNEVLNWWLNIVPEFTVGLVQLVLVCSIIRSLHNPIDVIFKAKGSIKYYQIAEGIILFIPLPLSYYLLKSGYSVYSTFVAVILFEVINLVVDLILLSRIVNINLGYYFKNVITVLLVFIAVGVLAYYFSSIISIHYFFKCILSLMIIIIAILFVYIFSFNQGEKNIINIFLFNKLPD</sequence>
<feature type="transmembrane region" description="Helical" evidence="6">
    <location>
        <begin position="307"/>
        <end position="329"/>
    </location>
</feature>
<dbReference type="Proteomes" id="UP000283341">
    <property type="component" value="Unassembled WGS sequence"/>
</dbReference>
<keyword evidence="4 6" id="KW-1133">Transmembrane helix</keyword>
<organism evidence="7 8">
    <name type="scientific">Bacteroides cellulosilyticus</name>
    <dbReference type="NCBI Taxonomy" id="246787"/>
    <lineage>
        <taxon>Bacteria</taxon>
        <taxon>Pseudomonadati</taxon>
        <taxon>Bacteroidota</taxon>
        <taxon>Bacteroidia</taxon>
        <taxon>Bacteroidales</taxon>
        <taxon>Bacteroidaceae</taxon>
        <taxon>Bacteroides</taxon>
    </lineage>
</organism>
<comment type="subcellular location">
    <subcellularLocation>
        <location evidence="1">Cell membrane</location>
        <topology evidence="1">Multi-pass membrane protein</topology>
    </subcellularLocation>
</comment>
<dbReference type="EMBL" id="QRVJ01000005">
    <property type="protein sequence ID" value="RGS37877.1"/>
    <property type="molecule type" value="Genomic_DNA"/>
</dbReference>
<feature type="transmembrane region" description="Helical" evidence="6">
    <location>
        <begin position="435"/>
        <end position="456"/>
    </location>
</feature>
<evidence type="ECO:0000313" key="8">
    <source>
        <dbReference type="Proteomes" id="UP000283341"/>
    </source>
</evidence>
<dbReference type="InterPro" id="IPR050833">
    <property type="entry name" value="Poly_Biosynth_Transport"/>
</dbReference>
<evidence type="ECO:0000256" key="5">
    <source>
        <dbReference type="ARBA" id="ARBA00023136"/>
    </source>
</evidence>
<dbReference type="RefSeq" id="WP_118402374.1">
    <property type="nucleotide sequence ID" value="NZ_JADNFX010000002.1"/>
</dbReference>
<feature type="transmembrane region" description="Helical" evidence="6">
    <location>
        <begin position="402"/>
        <end position="423"/>
    </location>
</feature>
<feature type="transmembrane region" description="Helical" evidence="6">
    <location>
        <begin position="125"/>
        <end position="147"/>
    </location>
</feature>
<reference evidence="7 8" key="1">
    <citation type="submission" date="2018-08" db="EMBL/GenBank/DDBJ databases">
        <title>A genome reference for cultivated species of the human gut microbiota.</title>
        <authorList>
            <person name="Zou Y."/>
            <person name="Xue W."/>
            <person name="Luo G."/>
        </authorList>
    </citation>
    <scope>NUCLEOTIDE SEQUENCE [LARGE SCALE GENOMIC DNA]</scope>
    <source>
        <strain evidence="7 8">AF22-3AC</strain>
    </source>
</reference>
<feature type="transmembrane region" description="Helical" evidence="6">
    <location>
        <begin position="376"/>
        <end position="396"/>
    </location>
</feature>
<evidence type="ECO:0000256" key="3">
    <source>
        <dbReference type="ARBA" id="ARBA00022692"/>
    </source>
</evidence>